<dbReference type="Proteomes" id="UP001600165">
    <property type="component" value="Unassembled WGS sequence"/>
</dbReference>
<dbReference type="RefSeq" id="WP_377960348.1">
    <property type="nucleotide sequence ID" value="NZ_JBHZOL010000004.1"/>
</dbReference>
<organism evidence="1 2">
    <name type="scientific">Almyronema epifaneia S1</name>
    <dbReference type="NCBI Taxonomy" id="2991925"/>
    <lineage>
        <taxon>Bacteria</taxon>
        <taxon>Bacillati</taxon>
        <taxon>Cyanobacteriota</taxon>
        <taxon>Cyanophyceae</taxon>
        <taxon>Nodosilineales</taxon>
        <taxon>Nodosilineaceae</taxon>
        <taxon>Almyronema</taxon>
        <taxon>Almyronema epifaneia</taxon>
    </lineage>
</organism>
<evidence type="ECO:0000313" key="2">
    <source>
        <dbReference type="Proteomes" id="UP001600165"/>
    </source>
</evidence>
<dbReference type="Pfam" id="PF13483">
    <property type="entry name" value="Lactamase_B_3"/>
    <property type="match status" value="1"/>
</dbReference>
<gene>
    <name evidence="1" type="ORF">ACFVKH_00620</name>
</gene>
<comment type="caution">
    <text evidence="1">The sequence shown here is derived from an EMBL/GenBank/DDBJ whole genome shotgun (WGS) entry which is preliminary data.</text>
</comment>
<dbReference type="InterPro" id="IPR036866">
    <property type="entry name" value="RibonucZ/Hydroxyglut_hydro"/>
</dbReference>
<accession>A0ABW6I9E2</accession>
<protein>
    <submittedName>
        <fullName evidence="1">MBL fold metallo-hydrolase</fullName>
    </submittedName>
</protein>
<sequence>MNPTIEASKPRSRFMFITWFDVNSWLIELADKRILLDPWLVDTLVFNHFSWLIKGVRPRFYEIPPDIDLILLSQGLEDHAHPPTLKRLNPALPVVASPNGARVAEGLGYSQVTSLEHGEEFVLDGAIAIKAFPGAPIGPFLTENGYLIRDLQSGLSLYYEPHGYPDESLKQIGGVDVAITPIVSLALPVAGTLIRGQPGALEVAQLLNPQIILPTADASEVTYEGVLPPLMQSQGSVDQLQQAMGDRHLTAQILTPQPGERLELSLEPSRS</sequence>
<proteinExistence type="predicted"/>
<dbReference type="SUPFAM" id="SSF56281">
    <property type="entry name" value="Metallo-hydrolase/oxidoreductase"/>
    <property type="match status" value="1"/>
</dbReference>
<dbReference type="PANTHER" id="PTHR36142">
    <property type="entry name" value="METALLO-HYDROLASE/OXIDOREDUCTASE SUPERFAMILY PROTEIN"/>
    <property type="match status" value="1"/>
</dbReference>
<name>A0ABW6I9E2_9CYAN</name>
<reference evidence="1 2" key="1">
    <citation type="submission" date="2024-10" db="EMBL/GenBank/DDBJ databases">
        <authorList>
            <person name="Ratan Roy A."/>
            <person name="Morales Sandoval P.H."/>
            <person name="De Los Santos Villalobos S."/>
            <person name="Chakraborty S."/>
            <person name="Mukherjee J."/>
        </authorList>
    </citation>
    <scope>NUCLEOTIDE SEQUENCE [LARGE SCALE GENOMIC DNA]</scope>
    <source>
        <strain evidence="1 2">S1</strain>
    </source>
</reference>
<dbReference type="PANTHER" id="PTHR36142:SF2">
    <property type="entry name" value="METALLO-HYDROLASE_OXIDOREDUCTASE SUPERFAMILY PROTEIN"/>
    <property type="match status" value="1"/>
</dbReference>
<dbReference type="EMBL" id="JBHZOL010000004">
    <property type="protein sequence ID" value="MFE4104758.1"/>
    <property type="molecule type" value="Genomic_DNA"/>
</dbReference>
<dbReference type="Gene3D" id="3.60.15.10">
    <property type="entry name" value="Ribonuclease Z/Hydroxyacylglutathione hydrolase-like"/>
    <property type="match status" value="1"/>
</dbReference>
<keyword evidence="2" id="KW-1185">Reference proteome</keyword>
<evidence type="ECO:0000313" key="1">
    <source>
        <dbReference type="EMBL" id="MFE4104758.1"/>
    </source>
</evidence>